<organism evidence="2 3">
    <name type="scientific">Vitis vinifera</name>
    <name type="common">Grape</name>
    <dbReference type="NCBI Taxonomy" id="29760"/>
    <lineage>
        <taxon>Eukaryota</taxon>
        <taxon>Viridiplantae</taxon>
        <taxon>Streptophyta</taxon>
        <taxon>Embryophyta</taxon>
        <taxon>Tracheophyta</taxon>
        <taxon>Spermatophyta</taxon>
        <taxon>Magnoliopsida</taxon>
        <taxon>eudicotyledons</taxon>
        <taxon>Gunneridae</taxon>
        <taxon>Pentapetalae</taxon>
        <taxon>rosids</taxon>
        <taxon>Vitales</taxon>
        <taxon>Vitaceae</taxon>
        <taxon>Viteae</taxon>
        <taxon>Vitis</taxon>
    </lineage>
</organism>
<sequence>MLAATPNHQDSWFFDTGATHHLSHSAQTLSHVQPYSGADQVTIGDGHSLPILNTDQVTKQTLLKGWLRDGLYEFLLLHLLMLLCLQAPFLLSLLVQFGIPDLDTHQLLFFPRL</sequence>
<dbReference type="Proteomes" id="UP000288805">
    <property type="component" value="Unassembled WGS sequence"/>
</dbReference>
<protein>
    <recommendedName>
        <fullName evidence="4">Retrovirus-related Pol polyprotein from transposon RE2</fullName>
    </recommendedName>
</protein>
<name>A0A438CQ59_VITVI</name>
<keyword evidence="1" id="KW-0472">Membrane</keyword>
<evidence type="ECO:0000313" key="3">
    <source>
        <dbReference type="Proteomes" id="UP000288805"/>
    </source>
</evidence>
<keyword evidence="1" id="KW-1133">Transmembrane helix</keyword>
<dbReference type="AlphaFoldDB" id="A0A438CQ59"/>
<accession>A0A438CQ59</accession>
<dbReference type="EMBL" id="QGNW01002100">
    <property type="protein sequence ID" value="RVW25337.1"/>
    <property type="molecule type" value="Genomic_DNA"/>
</dbReference>
<keyword evidence="1" id="KW-0812">Transmembrane</keyword>
<proteinExistence type="predicted"/>
<evidence type="ECO:0000313" key="2">
    <source>
        <dbReference type="EMBL" id="RVW25337.1"/>
    </source>
</evidence>
<gene>
    <name evidence="2" type="ORF">CK203_106804</name>
</gene>
<evidence type="ECO:0000256" key="1">
    <source>
        <dbReference type="SAM" id="Phobius"/>
    </source>
</evidence>
<evidence type="ECO:0008006" key="4">
    <source>
        <dbReference type="Google" id="ProtNLM"/>
    </source>
</evidence>
<reference evidence="2 3" key="1">
    <citation type="journal article" date="2018" name="PLoS Genet.">
        <title>Population sequencing reveals clonal diversity and ancestral inbreeding in the grapevine cultivar Chardonnay.</title>
        <authorList>
            <person name="Roach M.J."/>
            <person name="Johnson D.L."/>
            <person name="Bohlmann J."/>
            <person name="van Vuuren H.J."/>
            <person name="Jones S.J."/>
            <person name="Pretorius I.S."/>
            <person name="Schmidt S.A."/>
            <person name="Borneman A.R."/>
        </authorList>
    </citation>
    <scope>NUCLEOTIDE SEQUENCE [LARGE SCALE GENOMIC DNA]</scope>
    <source>
        <strain evidence="3">cv. Chardonnay</strain>
        <tissue evidence="2">Leaf</tissue>
    </source>
</reference>
<comment type="caution">
    <text evidence="2">The sequence shown here is derived from an EMBL/GenBank/DDBJ whole genome shotgun (WGS) entry which is preliminary data.</text>
</comment>
<feature type="transmembrane region" description="Helical" evidence="1">
    <location>
        <begin position="74"/>
        <end position="99"/>
    </location>
</feature>